<protein>
    <submittedName>
        <fullName evidence="1">Uncharacterized protein</fullName>
    </submittedName>
</protein>
<dbReference type="AlphaFoldDB" id="A0A6H1Z6V1"/>
<evidence type="ECO:0000313" key="1">
    <source>
        <dbReference type="EMBL" id="QJA43258.1"/>
    </source>
</evidence>
<gene>
    <name evidence="2" type="ORF">MM415A04059_0007</name>
    <name evidence="1" type="ORF">MM415B01989_0007</name>
</gene>
<dbReference type="EMBL" id="MT141756">
    <property type="protein sequence ID" value="QJA70013.1"/>
    <property type="molecule type" value="Genomic_DNA"/>
</dbReference>
<dbReference type="EMBL" id="MT141181">
    <property type="protein sequence ID" value="QJA43258.1"/>
    <property type="molecule type" value="Genomic_DNA"/>
</dbReference>
<sequence>MFEDLKKFYSRIITLTFAAAVTDFEMDYVGERIWVDSATADFSLKLNDRTKSAFPMKAKKEIIEPYSRFYITTTGANTLVLHVSDPAEIQFGGNEVNVDTIEAVEKTATAVAANGTVGVAAAVLIAANTGRKSLTIQAIGGTIYLGPANTVTVANGFRVQAGEAVTEKNYTGAIYAIAGGAGIDVRYWENG</sequence>
<accession>A0A6H1Z6V1</accession>
<proteinExistence type="predicted"/>
<name>A0A6H1Z6V1_9ZZZZ</name>
<evidence type="ECO:0000313" key="2">
    <source>
        <dbReference type="EMBL" id="QJA70013.1"/>
    </source>
</evidence>
<reference evidence="1" key="1">
    <citation type="submission" date="2020-03" db="EMBL/GenBank/DDBJ databases">
        <title>The deep terrestrial virosphere.</title>
        <authorList>
            <person name="Holmfeldt K."/>
            <person name="Nilsson E."/>
            <person name="Simone D."/>
            <person name="Lopez-Fernandez M."/>
            <person name="Wu X."/>
            <person name="de Brujin I."/>
            <person name="Lundin D."/>
            <person name="Andersson A."/>
            <person name="Bertilsson S."/>
            <person name="Dopson M."/>
        </authorList>
    </citation>
    <scope>NUCLEOTIDE SEQUENCE</scope>
    <source>
        <strain evidence="2">MM415A04059</strain>
        <strain evidence="1">MM415B01989</strain>
    </source>
</reference>
<organism evidence="1">
    <name type="scientific">viral metagenome</name>
    <dbReference type="NCBI Taxonomy" id="1070528"/>
    <lineage>
        <taxon>unclassified sequences</taxon>
        <taxon>metagenomes</taxon>
        <taxon>organismal metagenomes</taxon>
    </lineage>
</organism>